<dbReference type="InterPro" id="IPR003593">
    <property type="entry name" value="AAA+_ATPase"/>
</dbReference>
<evidence type="ECO:0000256" key="3">
    <source>
        <dbReference type="ARBA" id="ARBA00022741"/>
    </source>
</evidence>
<dbReference type="Pfam" id="PF00005">
    <property type="entry name" value="ABC_tran"/>
    <property type="match status" value="1"/>
</dbReference>
<dbReference type="InterPro" id="IPR017871">
    <property type="entry name" value="ABC_transporter-like_CS"/>
</dbReference>
<dbReference type="GO" id="GO:0140359">
    <property type="term" value="F:ABC-type transporter activity"/>
    <property type="evidence" value="ECO:0007669"/>
    <property type="project" value="InterPro"/>
</dbReference>
<dbReference type="Gene3D" id="3.40.50.300">
    <property type="entry name" value="P-loop containing nucleotide triphosphate hydrolases"/>
    <property type="match status" value="1"/>
</dbReference>
<dbReference type="EMBL" id="CAESAJ010000100">
    <property type="protein sequence ID" value="CAB4340486.1"/>
    <property type="molecule type" value="Genomic_DNA"/>
</dbReference>
<dbReference type="GO" id="GO:0005524">
    <property type="term" value="F:ATP binding"/>
    <property type="evidence" value="ECO:0007669"/>
    <property type="project" value="UniProtKB-KW"/>
</dbReference>
<evidence type="ECO:0000259" key="5">
    <source>
        <dbReference type="PROSITE" id="PS50893"/>
    </source>
</evidence>
<name>A0A6J5ZGJ1_9ZZZZ</name>
<sequence length="268" mass="29161">MSSLSVSDIGSLDNAPVISVRDVSFTYRTNISRKPNFMEAVRNFGRATRSTVRIDALKNVTFDVQRGAVTGVIGANGAGKSTLLRAIGGIVPPSSGEIRIRGNVGALLSLGVGFNQNLSGRENVMLGGLASGLSRAEINEYFDSIVDFADLWDHIDMPMRTYSSGMFSRLGFAVATTMNPEILLIDEALSTGDARFKEKSSQRIEEMREKAGAMMIVSHALGTIQELCSDTIWLHHGEVIMRDTPERVTEAYMKFLDVGNVAAVMEDF</sequence>
<dbReference type="CDD" id="cd03220">
    <property type="entry name" value="ABC_KpsT_Wzt"/>
    <property type="match status" value="1"/>
</dbReference>
<gene>
    <name evidence="6" type="ORF">UFOPK3770_00914</name>
</gene>
<dbReference type="PROSITE" id="PS00211">
    <property type="entry name" value="ABC_TRANSPORTER_1"/>
    <property type="match status" value="1"/>
</dbReference>
<dbReference type="SUPFAM" id="SSF52540">
    <property type="entry name" value="P-loop containing nucleoside triphosphate hydrolases"/>
    <property type="match status" value="1"/>
</dbReference>
<keyword evidence="2" id="KW-0813">Transport</keyword>
<dbReference type="PANTHER" id="PTHR46743">
    <property type="entry name" value="TEICHOIC ACIDS EXPORT ATP-BINDING PROTEIN TAGH"/>
    <property type="match status" value="1"/>
</dbReference>
<protein>
    <submittedName>
        <fullName evidence="6">Unannotated protein</fullName>
    </submittedName>
</protein>
<dbReference type="InterPro" id="IPR003439">
    <property type="entry name" value="ABC_transporter-like_ATP-bd"/>
</dbReference>
<dbReference type="InterPro" id="IPR027417">
    <property type="entry name" value="P-loop_NTPase"/>
</dbReference>
<evidence type="ECO:0000256" key="1">
    <source>
        <dbReference type="ARBA" id="ARBA00005417"/>
    </source>
</evidence>
<evidence type="ECO:0000256" key="4">
    <source>
        <dbReference type="ARBA" id="ARBA00022840"/>
    </source>
</evidence>
<organism evidence="6">
    <name type="scientific">freshwater metagenome</name>
    <dbReference type="NCBI Taxonomy" id="449393"/>
    <lineage>
        <taxon>unclassified sequences</taxon>
        <taxon>metagenomes</taxon>
        <taxon>ecological metagenomes</taxon>
    </lineage>
</organism>
<evidence type="ECO:0000313" key="6">
    <source>
        <dbReference type="EMBL" id="CAB4340486.1"/>
    </source>
</evidence>
<proteinExistence type="inferred from homology"/>
<keyword evidence="4" id="KW-0067">ATP-binding</keyword>
<dbReference type="GO" id="GO:0016887">
    <property type="term" value="F:ATP hydrolysis activity"/>
    <property type="evidence" value="ECO:0007669"/>
    <property type="project" value="InterPro"/>
</dbReference>
<evidence type="ECO:0000256" key="2">
    <source>
        <dbReference type="ARBA" id="ARBA00022448"/>
    </source>
</evidence>
<comment type="similarity">
    <text evidence="1">Belongs to the ABC transporter superfamily.</text>
</comment>
<dbReference type="PANTHER" id="PTHR46743:SF2">
    <property type="entry name" value="TEICHOIC ACIDS EXPORT ATP-BINDING PROTEIN TAGH"/>
    <property type="match status" value="1"/>
</dbReference>
<accession>A0A6J5ZGJ1</accession>
<dbReference type="InterPro" id="IPR050683">
    <property type="entry name" value="Bact_Polysacc_Export_ATP-bd"/>
</dbReference>
<dbReference type="InterPro" id="IPR015860">
    <property type="entry name" value="ABC_transpr_TagH-like"/>
</dbReference>
<dbReference type="AlphaFoldDB" id="A0A6J5ZGJ1"/>
<keyword evidence="3" id="KW-0547">Nucleotide-binding</keyword>
<reference evidence="6" key="1">
    <citation type="submission" date="2020-05" db="EMBL/GenBank/DDBJ databases">
        <authorList>
            <person name="Chiriac C."/>
            <person name="Salcher M."/>
            <person name="Ghai R."/>
            <person name="Kavagutti S V."/>
        </authorList>
    </citation>
    <scope>NUCLEOTIDE SEQUENCE</scope>
</reference>
<dbReference type="SMART" id="SM00382">
    <property type="entry name" value="AAA"/>
    <property type="match status" value="1"/>
</dbReference>
<dbReference type="PROSITE" id="PS50893">
    <property type="entry name" value="ABC_TRANSPORTER_2"/>
    <property type="match status" value="1"/>
</dbReference>
<feature type="domain" description="ABC transporter" evidence="5">
    <location>
        <begin position="18"/>
        <end position="261"/>
    </location>
</feature>
<dbReference type="GO" id="GO:0016020">
    <property type="term" value="C:membrane"/>
    <property type="evidence" value="ECO:0007669"/>
    <property type="project" value="InterPro"/>
</dbReference>